<evidence type="ECO:0000313" key="3">
    <source>
        <dbReference type="Proteomes" id="UP001550739"/>
    </source>
</evidence>
<feature type="transmembrane region" description="Helical" evidence="1">
    <location>
        <begin position="6"/>
        <end position="26"/>
    </location>
</feature>
<dbReference type="Proteomes" id="UP001550739">
    <property type="component" value="Unassembled WGS sequence"/>
</dbReference>
<organism evidence="2 3">
    <name type="scientific">Streptomyces sp. 900129855</name>
    <dbReference type="NCBI Taxonomy" id="3155129"/>
    <lineage>
        <taxon>Bacteria</taxon>
        <taxon>Bacillati</taxon>
        <taxon>Actinomycetota</taxon>
        <taxon>Actinomycetes</taxon>
        <taxon>Kitasatosporales</taxon>
        <taxon>Streptomycetaceae</taxon>
        <taxon>Streptomyces</taxon>
    </lineage>
</organism>
<keyword evidence="3" id="KW-1185">Reference proteome</keyword>
<sequence>MHGSGPPGWWTALAIIAAVLGVIEWLRPPGPGECRTCKGRRGFHQTSYVNGRTTTWYECSDCRGTGKLRR</sequence>
<keyword evidence="1" id="KW-0812">Transmembrane</keyword>
<protein>
    <submittedName>
        <fullName evidence="2">Uncharacterized protein</fullName>
    </submittedName>
</protein>
<comment type="caution">
    <text evidence="2">The sequence shown here is derived from an EMBL/GenBank/DDBJ whole genome shotgun (WGS) entry which is preliminary data.</text>
</comment>
<proteinExistence type="predicted"/>
<dbReference type="RefSeq" id="WP_334583052.1">
    <property type="nucleotide sequence ID" value="NZ_JBEZVE010000031.1"/>
</dbReference>
<evidence type="ECO:0000313" key="2">
    <source>
        <dbReference type="EMBL" id="MEU3786769.1"/>
    </source>
</evidence>
<keyword evidence="1" id="KW-0472">Membrane</keyword>
<accession>A0ABV2ZW13</accession>
<dbReference type="EMBL" id="JBEZVE010000031">
    <property type="protein sequence ID" value="MEU3786769.1"/>
    <property type="molecule type" value="Genomic_DNA"/>
</dbReference>
<evidence type="ECO:0000256" key="1">
    <source>
        <dbReference type="SAM" id="Phobius"/>
    </source>
</evidence>
<keyword evidence="1" id="KW-1133">Transmembrane helix</keyword>
<name>A0ABV2ZW13_9ACTN</name>
<gene>
    <name evidence="2" type="ORF">AB0E89_40645</name>
</gene>
<reference evidence="2 3" key="1">
    <citation type="submission" date="2024-06" db="EMBL/GenBank/DDBJ databases">
        <title>The Natural Products Discovery Center: Release of the First 8490 Sequenced Strains for Exploring Actinobacteria Biosynthetic Diversity.</title>
        <authorList>
            <person name="Kalkreuter E."/>
            <person name="Kautsar S.A."/>
            <person name="Yang D."/>
            <person name="Bader C.D."/>
            <person name="Teijaro C.N."/>
            <person name="Fluegel L."/>
            <person name="Davis C.M."/>
            <person name="Simpson J.R."/>
            <person name="Lauterbach L."/>
            <person name="Steele A.D."/>
            <person name="Gui C."/>
            <person name="Meng S."/>
            <person name="Li G."/>
            <person name="Viehrig K."/>
            <person name="Ye F."/>
            <person name="Su P."/>
            <person name="Kiefer A.F."/>
            <person name="Nichols A."/>
            <person name="Cepeda A.J."/>
            <person name="Yan W."/>
            <person name="Fan B."/>
            <person name="Jiang Y."/>
            <person name="Adhikari A."/>
            <person name="Zheng C.-J."/>
            <person name="Schuster L."/>
            <person name="Cowan T.M."/>
            <person name="Smanski M.J."/>
            <person name="Chevrette M.G."/>
            <person name="De Carvalho L.P.S."/>
            <person name="Shen B."/>
        </authorList>
    </citation>
    <scope>NUCLEOTIDE SEQUENCE [LARGE SCALE GENOMIC DNA]</scope>
    <source>
        <strain evidence="2 3">NPDC033843</strain>
    </source>
</reference>